<evidence type="ECO:0000256" key="1">
    <source>
        <dbReference type="SAM" id="Phobius"/>
    </source>
</evidence>
<proteinExistence type="predicted"/>
<gene>
    <name evidence="2" type="ORF">SAMN06265380_101118</name>
</gene>
<keyword evidence="1" id="KW-1133">Transmembrane helix</keyword>
<evidence type="ECO:0000313" key="3">
    <source>
        <dbReference type="Proteomes" id="UP000319555"/>
    </source>
</evidence>
<keyword evidence="1" id="KW-0812">Transmembrane</keyword>
<reference evidence="2 3" key="1">
    <citation type="submission" date="2017-05" db="EMBL/GenBank/DDBJ databases">
        <authorList>
            <person name="Varghese N."/>
            <person name="Submissions S."/>
        </authorList>
    </citation>
    <scope>NUCLEOTIDE SEQUENCE [LARGE SCALE GENOMIC DNA]</scope>
    <source>
        <strain evidence="2 3">DSM 28009</strain>
    </source>
</reference>
<dbReference type="Proteomes" id="UP000319555">
    <property type="component" value="Unassembled WGS sequence"/>
</dbReference>
<accession>A0A521AHE6</accession>
<dbReference type="RefSeq" id="WP_142632981.1">
    <property type="nucleotide sequence ID" value="NZ_CANMDC010000001.1"/>
</dbReference>
<dbReference type="AlphaFoldDB" id="A0A521AHE6"/>
<dbReference type="OrthoDB" id="7865446at2"/>
<organism evidence="2 3">
    <name type="scientific">Ruegeria faecimaris</name>
    <dbReference type="NCBI Taxonomy" id="686389"/>
    <lineage>
        <taxon>Bacteria</taxon>
        <taxon>Pseudomonadati</taxon>
        <taxon>Pseudomonadota</taxon>
        <taxon>Alphaproteobacteria</taxon>
        <taxon>Rhodobacterales</taxon>
        <taxon>Roseobacteraceae</taxon>
        <taxon>Ruegeria</taxon>
    </lineage>
</organism>
<feature type="transmembrane region" description="Helical" evidence="1">
    <location>
        <begin position="7"/>
        <end position="27"/>
    </location>
</feature>
<sequence>MRNAAMILGVVAGLIGMLVGFVGYGYVELIDRFGEIDGIAEQVDNAQLIRTAAILAPLLAIAGGAMAHARALIGGVLLLISAAGMYYAFGFNVFTMFPVAFAAVAGLLGLAAGKPDEPKAHF</sequence>
<keyword evidence="1" id="KW-0472">Membrane</keyword>
<evidence type="ECO:0000313" key="2">
    <source>
        <dbReference type="EMBL" id="SMO34120.1"/>
    </source>
</evidence>
<name>A0A521AHE6_9RHOB</name>
<feature type="transmembrane region" description="Helical" evidence="1">
    <location>
        <begin position="95"/>
        <end position="113"/>
    </location>
</feature>
<protein>
    <submittedName>
        <fullName evidence="2">Uncharacterized protein</fullName>
    </submittedName>
</protein>
<dbReference type="EMBL" id="FXTE01000001">
    <property type="protein sequence ID" value="SMO34120.1"/>
    <property type="molecule type" value="Genomic_DNA"/>
</dbReference>
<keyword evidence="3" id="KW-1185">Reference proteome</keyword>